<evidence type="ECO:0000259" key="4">
    <source>
        <dbReference type="Pfam" id="PF13439"/>
    </source>
</evidence>
<dbReference type="InterPro" id="IPR028098">
    <property type="entry name" value="Glyco_trans_4-like_N"/>
</dbReference>
<dbReference type="GO" id="GO:0016757">
    <property type="term" value="F:glycosyltransferase activity"/>
    <property type="evidence" value="ECO:0007669"/>
    <property type="project" value="UniProtKB-KW"/>
</dbReference>
<dbReference type="Proteomes" id="UP000270616">
    <property type="component" value="Unassembled WGS sequence"/>
</dbReference>
<dbReference type="PANTHER" id="PTHR46401:SF2">
    <property type="entry name" value="GLYCOSYLTRANSFERASE WBBK-RELATED"/>
    <property type="match status" value="1"/>
</dbReference>
<gene>
    <name evidence="5" type="ORF">EDL96_02570</name>
</gene>
<keyword evidence="6" id="KW-1185">Reference proteome</keyword>
<keyword evidence="2 5" id="KW-0808">Transferase</keyword>
<protein>
    <submittedName>
        <fullName evidence="5">Glycosyltransferase family 1 protein</fullName>
    </submittedName>
</protein>
<proteinExistence type="predicted"/>
<evidence type="ECO:0000313" key="6">
    <source>
        <dbReference type="Proteomes" id="UP000270616"/>
    </source>
</evidence>
<dbReference type="PANTHER" id="PTHR46401">
    <property type="entry name" value="GLYCOSYLTRANSFERASE WBBK-RELATED"/>
    <property type="match status" value="1"/>
</dbReference>
<sequence>MPAADFTRFVIDARYVRVGRHDGISRYTAGLCHGLANILESRPDLDVELMVSDPRQLDKLPDLRWFMGPDPVSAGEVLTGRLLNRRRPDVVFSPMQTMGALRRRFGLILTLHDLIYYEHPDPPQNLPAPVRAGWRLFHKSPWPQRVALNRADAVVTVSQTSAALIRDWELTRRPLFVVPNAAERSSIRDAGEATESWDHRSKTPRKLVYMGSFMPYKDVETLVRAAAALPDHELHLVSPVSERRRSELTALAPDARSVFHDGLDDGAYRRLLEDATALVHASRAEGYGLPLMEALCAGTPVVCTDIPIFHEVCAEAAAYVPAGDHQGFAAAIRGLDDGDVARERITDGLRIARRTSWEESARGLLGVVDRVRYDRLARD</sequence>
<comment type="caution">
    <text evidence="5">The sequence shown here is derived from an EMBL/GenBank/DDBJ whole genome shotgun (WGS) entry which is preliminary data.</text>
</comment>
<keyword evidence="1" id="KW-0328">Glycosyltransferase</keyword>
<evidence type="ECO:0000313" key="5">
    <source>
        <dbReference type="EMBL" id="ROZ64738.1"/>
    </source>
</evidence>
<dbReference type="InterPro" id="IPR001296">
    <property type="entry name" value="Glyco_trans_1"/>
</dbReference>
<dbReference type="RefSeq" id="WP_123824156.1">
    <property type="nucleotide sequence ID" value="NZ_RKMF01000002.1"/>
</dbReference>
<dbReference type="Pfam" id="PF13439">
    <property type="entry name" value="Glyco_transf_4"/>
    <property type="match status" value="1"/>
</dbReference>
<evidence type="ECO:0000256" key="1">
    <source>
        <dbReference type="ARBA" id="ARBA00022676"/>
    </source>
</evidence>
<dbReference type="GO" id="GO:0009103">
    <property type="term" value="P:lipopolysaccharide biosynthetic process"/>
    <property type="evidence" value="ECO:0007669"/>
    <property type="project" value="TreeGrafter"/>
</dbReference>
<accession>A0A3N4A021</accession>
<feature type="domain" description="Glycosyl transferase family 1" evidence="3">
    <location>
        <begin position="199"/>
        <end position="337"/>
    </location>
</feature>
<evidence type="ECO:0000256" key="2">
    <source>
        <dbReference type="ARBA" id="ARBA00022679"/>
    </source>
</evidence>
<dbReference type="AlphaFoldDB" id="A0A3N4A021"/>
<dbReference type="CDD" id="cd03809">
    <property type="entry name" value="GT4_MtfB-like"/>
    <property type="match status" value="1"/>
</dbReference>
<evidence type="ECO:0000259" key="3">
    <source>
        <dbReference type="Pfam" id="PF00534"/>
    </source>
</evidence>
<reference evidence="5 6" key="1">
    <citation type="submission" date="2018-10" db="EMBL/GenBank/DDBJ databases">
        <title>Kocuria sp. M5W7-7, whole genome shotgun sequence.</title>
        <authorList>
            <person name="Tuo L."/>
        </authorList>
    </citation>
    <scope>NUCLEOTIDE SEQUENCE [LARGE SCALE GENOMIC DNA]</scope>
    <source>
        <strain evidence="5 6">M5W7-7</strain>
    </source>
</reference>
<name>A0A3N4A021_9MICC</name>
<dbReference type="Gene3D" id="3.40.50.2000">
    <property type="entry name" value="Glycogen Phosphorylase B"/>
    <property type="match status" value="2"/>
</dbReference>
<dbReference type="EMBL" id="RKMF01000002">
    <property type="protein sequence ID" value="ROZ64738.1"/>
    <property type="molecule type" value="Genomic_DNA"/>
</dbReference>
<dbReference type="OrthoDB" id="9801609at2"/>
<feature type="domain" description="Glycosyltransferase subfamily 4-like N-terminal" evidence="4">
    <location>
        <begin position="80"/>
        <end position="181"/>
    </location>
</feature>
<organism evidence="5 6">
    <name type="scientific">Kocuria soli</name>
    <dbReference type="NCBI Taxonomy" id="2485125"/>
    <lineage>
        <taxon>Bacteria</taxon>
        <taxon>Bacillati</taxon>
        <taxon>Actinomycetota</taxon>
        <taxon>Actinomycetes</taxon>
        <taxon>Micrococcales</taxon>
        <taxon>Micrococcaceae</taxon>
        <taxon>Kocuria</taxon>
    </lineage>
</organism>
<dbReference type="Pfam" id="PF00534">
    <property type="entry name" value="Glycos_transf_1"/>
    <property type="match status" value="1"/>
</dbReference>
<dbReference type="SUPFAM" id="SSF53756">
    <property type="entry name" value="UDP-Glycosyltransferase/glycogen phosphorylase"/>
    <property type="match status" value="1"/>
</dbReference>